<evidence type="ECO:0000313" key="6">
    <source>
        <dbReference type="Proteomes" id="UP000192756"/>
    </source>
</evidence>
<reference evidence="6" key="1">
    <citation type="submission" date="2017-04" db="EMBL/GenBank/DDBJ databases">
        <authorList>
            <person name="Varghese N."/>
            <person name="Submissions S."/>
        </authorList>
    </citation>
    <scope>NUCLEOTIDE SEQUENCE [LARGE SCALE GENOMIC DNA]</scope>
    <source>
        <strain evidence="6">DSM 12126</strain>
    </source>
</reference>
<gene>
    <name evidence="5" type="ORF">SAMN04488524_3587</name>
</gene>
<sequence>MTKFVLFPLLLMVSLLTRAQDSIDVRIYPKYDSVGKFHRFLFGENYRKEYALPVKVPVIRISVIKGGLTPTQRGGGNQSHSLRLVDRQGKEWVLRSVEKFPEILLPAIFRKTFAGEVVKDNMSAQNPFSALVVPDIADAVNVPHSDPMIGWVMPDEKLGEFAKVFANTLCLLEEREPAGDTDNSEKMMRKLNDNNDYAYNGPLFLRAKALDALLGDWDRHEDQWRWKPVKEDNGITRYIPIPRDRDQVFYLSEGIIPRYAQASWLLPMIQGYERNLPDINWFFWEGRAVYARWFSQMNEEEWNQVVKEFCALLTDEVFEKALKKLPEPGYSLRHDRLLAQLKERRAKLPVMMNKYYHFINRIVDVQASNKNEFISIADAPGRALRVTIHKLTKDGMIKDMVFNRTFDPSVTKEIRLYVRDGNDSLLLNNRTSPIKLRVIGVEGNKKYHIDNSVNRVQVFGMDNNVNLSGNTAKIAKRFDSDTSNTHFVYTDLYTRKMLLLNAGYNIDDRVLLGLSYKIVQPGFRKLPFGSTHSFSFLHSFATEGFRFNYRSELFKALGKADIVLQADVFAPENSQNFYGLGNETTFDKTGDFVRYYRARFSLYQFEPSVRWQHLSSTLGIGPSFQYYRYDKNDNNGRFINNTAALNSADSSTITKDKAFAGLTFNFIHNNRNSDILPDSGTYLDLKLIAYKGLNSYSNSIAQLTASFSVYKGLDRRSRLVLTDRIGGGMTIGKQAFYQSQFLGGQGNLLGYREFRFGGQHSLYNNLELRYKVADFINYILPGQFGLLAFHDVGRVWVRNEKSDVWHQGYGAGVYFAPAALTVFRLVAGHSNEGWYPYVAMKFRY</sequence>
<proteinExistence type="predicted"/>
<keyword evidence="2" id="KW-0472">Membrane</keyword>
<dbReference type="AlphaFoldDB" id="A0A1W2DD05"/>
<comment type="subcellular location">
    <subcellularLocation>
        <location evidence="1">Membrane</location>
    </subcellularLocation>
</comment>
<accession>A0A1W2DD05</accession>
<organism evidence="5 6">
    <name type="scientific">Pedobacter africanus</name>
    <dbReference type="NCBI Taxonomy" id="151894"/>
    <lineage>
        <taxon>Bacteria</taxon>
        <taxon>Pseudomonadati</taxon>
        <taxon>Bacteroidota</taxon>
        <taxon>Sphingobacteriia</taxon>
        <taxon>Sphingobacteriales</taxon>
        <taxon>Sphingobacteriaceae</taxon>
        <taxon>Pedobacter</taxon>
    </lineage>
</organism>
<feature type="signal peptide" evidence="3">
    <location>
        <begin position="1"/>
        <end position="19"/>
    </location>
</feature>
<feature type="chain" id="PRO_5010703246" evidence="3">
    <location>
        <begin position="20"/>
        <end position="844"/>
    </location>
</feature>
<dbReference type="InterPro" id="IPR000184">
    <property type="entry name" value="Bac_surfAg_D15"/>
</dbReference>
<dbReference type="Proteomes" id="UP000192756">
    <property type="component" value="Unassembled WGS sequence"/>
</dbReference>
<evidence type="ECO:0000256" key="3">
    <source>
        <dbReference type="SAM" id="SignalP"/>
    </source>
</evidence>
<keyword evidence="3" id="KW-0732">Signal</keyword>
<dbReference type="OrthoDB" id="333971at2"/>
<dbReference type="STRING" id="151894.SAMN04488524_3587"/>
<feature type="domain" description="Bacterial surface antigen (D15)" evidence="4">
    <location>
        <begin position="584"/>
        <end position="813"/>
    </location>
</feature>
<evidence type="ECO:0000256" key="2">
    <source>
        <dbReference type="ARBA" id="ARBA00023136"/>
    </source>
</evidence>
<evidence type="ECO:0000313" key="5">
    <source>
        <dbReference type="EMBL" id="SMC95012.1"/>
    </source>
</evidence>
<name>A0A1W2DD05_9SPHI</name>
<dbReference type="RefSeq" id="WP_084240383.1">
    <property type="nucleotide sequence ID" value="NZ_FWXT01000003.1"/>
</dbReference>
<evidence type="ECO:0000256" key="1">
    <source>
        <dbReference type="ARBA" id="ARBA00004370"/>
    </source>
</evidence>
<protein>
    <submittedName>
        <fullName evidence="5">Surface antigen</fullName>
    </submittedName>
</protein>
<dbReference type="GO" id="GO:0019867">
    <property type="term" value="C:outer membrane"/>
    <property type="evidence" value="ECO:0007669"/>
    <property type="project" value="InterPro"/>
</dbReference>
<dbReference type="Pfam" id="PF01103">
    <property type="entry name" value="Omp85"/>
    <property type="match status" value="1"/>
</dbReference>
<evidence type="ECO:0000259" key="4">
    <source>
        <dbReference type="Pfam" id="PF01103"/>
    </source>
</evidence>
<keyword evidence="6" id="KW-1185">Reference proteome</keyword>
<dbReference type="Gene3D" id="2.40.160.50">
    <property type="entry name" value="membrane protein fhac: a member of the omp85/tpsb transporter family"/>
    <property type="match status" value="1"/>
</dbReference>
<dbReference type="EMBL" id="FWXT01000003">
    <property type="protein sequence ID" value="SMC95012.1"/>
    <property type="molecule type" value="Genomic_DNA"/>
</dbReference>